<evidence type="ECO:0000256" key="1">
    <source>
        <dbReference type="SAM" id="MobiDB-lite"/>
    </source>
</evidence>
<feature type="region of interest" description="Disordered" evidence="1">
    <location>
        <begin position="1"/>
        <end position="29"/>
    </location>
</feature>
<proteinExistence type="predicted"/>
<evidence type="ECO:0000313" key="3">
    <source>
        <dbReference type="Proteomes" id="UP001642360"/>
    </source>
</evidence>
<feature type="region of interest" description="Disordered" evidence="1">
    <location>
        <begin position="101"/>
        <end position="140"/>
    </location>
</feature>
<dbReference type="AlphaFoldDB" id="A0ABC8SJ00"/>
<feature type="compositionally biased region" description="Acidic residues" evidence="1">
    <location>
        <begin position="104"/>
        <end position="140"/>
    </location>
</feature>
<reference evidence="2 3" key="1">
    <citation type="submission" date="2024-02" db="EMBL/GenBank/DDBJ databases">
        <authorList>
            <person name="Vignale AGUSTIN F."/>
            <person name="Sosa J E."/>
            <person name="Modenutti C."/>
        </authorList>
    </citation>
    <scope>NUCLEOTIDE SEQUENCE [LARGE SCALE GENOMIC DNA]</scope>
</reference>
<evidence type="ECO:0000313" key="2">
    <source>
        <dbReference type="EMBL" id="CAK9156893.1"/>
    </source>
</evidence>
<dbReference type="EMBL" id="CAUOFW020002925">
    <property type="protein sequence ID" value="CAK9156893.1"/>
    <property type="molecule type" value="Genomic_DNA"/>
</dbReference>
<organism evidence="2 3">
    <name type="scientific">Ilex paraguariensis</name>
    <name type="common">yerba mate</name>
    <dbReference type="NCBI Taxonomy" id="185542"/>
    <lineage>
        <taxon>Eukaryota</taxon>
        <taxon>Viridiplantae</taxon>
        <taxon>Streptophyta</taxon>
        <taxon>Embryophyta</taxon>
        <taxon>Tracheophyta</taxon>
        <taxon>Spermatophyta</taxon>
        <taxon>Magnoliopsida</taxon>
        <taxon>eudicotyledons</taxon>
        <taxon>Gunneridae</taxon>
        <taxon>Pentapetalae</taxon>
        <taxon>asterids</taxon>
        <taxon>campanulids</taxon>
        <taxon>Aquifoliales</taxon>
        <taxon>Aquifoliaceae</taxon>
        <taxon>Ilex</taxon>
    </lineage>
</organism>
<comment type="caution">
    <text evidence="2">The sequence shown here is derived from an EMBL/GenBank/DDBJ whole genome shotgun (WGS) entry which is preliminary data.</text>
</comment>
<accession>A0ABC8SJ00</accession>
<dbReference type="Proteomes" id="UP001642360">
    <property type="component" value="Unassembled WGS sequence"/>
</dbReference>
<sequence length="140" mass="15451">MSKGERARTLGFESEAPGPSSSTAAPARSIPQRLDALEATMHGIEASAQGMMTMLIELFIAGDDDHADRVVHVHLPWEAHSRTTYISSCWLLCLCCPPTPTVTLEDEDEDDDDEETEDFGNGEEFDENEEFGEDVESDNE</sequence>
<protein>
    <submittedName>
        <fullName evidence="2">Uncharacterized protein</fullName>
    </submittedName>
</protein>
<gene>
    <name evidence="2" type="ORF">ILEXP_LOCUS25448</name>
</gene>
<keyword evidence="3" id="KW-1185">Reference proteome</keyword>
<name>A0ABC8SJ00_9AQUA</name>
<feature type="compositionally biased region" description="Low complexity" evidence="1">
    <location>
        <begin position="16"/>
        <end position="29"/>
    </location>
</feature>